<dbReference type="SUPFAM" id="SSF53187">
    <property type="entry name" value="Zn-dependent exopeptidases"/>
    <property type="match status" value="1"/>
</dbReference>
<dbReference type="Proteomes" id="UP000032746">
    <property type="component" value="Chromosome"/>
</dbReference>
<evidence type="ECO:0000256" key="2">
    <source>
        <dbReference type="PIRSR" id="PIRSR005962-1"/>
    </source>
</evidence>
<keyword evidence="2" id="KW-0464">Manganese</keyword>
<evidence type="ECO:0000313" key="5">
    <source>
        <dbReference type="EMBL" id="MVM93461.1"/>
    </source>
</evidence>
<dbReference type="PANTHER" id="PTHR11014:SF63">
    <property type="entry name" value="METALLOPEPTIDASE, PUTATIVE (AFU_ORTHOLOGUE AFUA_6G09600)-RELATED"/>
    <property type="match status" value="1"/>
</dbReference>
<organism evidence="4 6">
    <name type="scientific">Acinetobacter baumannii</name>
    <dbReference type="NCBI Taxonomy" id="470"/>
    <lineage>
        <taxon>Bacteria</taxon>
        <taxon>Pseudomonadati</taxon>
        <taxon>Pseudomonadota</taxon>
        <taxon>Gammaproteobacteria</taxon>
        <taxon>Moraxellales</taxon>
        <taxon>Moraxellaceae</taxon>
        <taxon>Acinetobacter</taxon>
        <taxon>Acinetobacter calcoaceticus/baumannii complex</taxon>
    </lineage>
</organism>
<keyword evidence="1 5" id="KW-0378">Hydrolase</keyword>
<feature type="binding site" evidence="2">
    <location>
        <position position="419"/>
    </location>
    <ligand>
        <name>Mn(2+)</name>
        <dbReference type="ChEBI" id="CHEBI:29035"/>
        <label>2</label>
    </ligand>
</feature>
<name>A0A0D5YI82_ACIBA</name>
<reference evidence="5 7" key="3">
    <citation type="submission" date="2019-11" db="EMBL/GenBank/DDBJ databases">
        <title>Multidrug-resistant Acinetobacter baumannii moving toward extensively drug-resistant over fifteen years in South of Brazil.</title>
        <authorList>
            <person name="Fedrigo N.H."/>
            <person name="Cerdeira L."/>
            <person name="Fuga B."/>
            <person name="Marini P.V.B."/>
            <person name="Shinohara D.R."/>
            <person name="Carrara-Marroni F.E."/>
            <person name="Lincopan N."/>
            <person name="Tognim M.C.B."/>
        </authorList>
    </citation>
    <scope>NUCLEOTIDE SEQUENCE [LARGE SCALE GENOMIC DNA]</scope>
    <source>
        <strain evidence="5 7">Ac576</strain>
    </source>
</reference>
<dbReference type="Proteomes" id="UP000439424">
    <property type="component" value="Unassembled WGS sequence"/>
</dbReference>
<feature type="binding site" evidence="2">
    <location>
        <position position="179"/>
    </location>
    <ligand>
        <name>Mn(2+)</name>
        <dbReference type="ChEBI" id="CHEBI:29035"/>
        <label>2</label>
    </ligand>
</feature>
<dbReference type="EMBL" id="CP008706">
    <property type="protein sequence ID" value="AKA31644.1"/>
    <property type="molecule type" value="Genomic_DNA"/>
</dbReference>
<feature type="binding site" evidence="2">
    <location>
        <position position="145"/>
    </location>
    <ligand>
        <name>Mn(2+)</name>
        <dbReference type="ChEBI" id="CHEBI:29035"/>
        <label>2</label>
    </ligand>
</feature>
<dbReference type="InterPro" id="IPR011650">
    <property type="entry name" value="Peptidase_M20_dimer"/>
</dbReference>
<sequence>MDCLFNKSFEKTMKGFHKLVLVVPLVITTQTSFADWIKDSVSKNESKIIQIRHYIHEHPELGNMEFNTSKLVQNELKSYGIEVRKGFAKTGVIGILKGDLPGPVMALRADMDALPIEEKTNLSYASKVKAQYQGELQPVMHACGHDAHTAMLLGAAKILAENKNRLAGTVVFVFQPSEEGAADLAGFSQGDQIGSRKMITDGALKKPEPEVMFGIHVVSGIPSGSIFYKDEAMLNSADEFRIKLTGQQVHASMPWAGRDPIVASAAIINNIQTMISRRSDLTKGMAVITVGHISGGTAANIIPKEVDMEGTIRTNNEDIRQNILQQLPEMVTHTALANNVKADIELSPYAPVTYNNKMLTQLILPTLENTVGKNNLHRMETNASASDDFAHYGKLMPSLYISLGATPKNQDMSKAAPNHSPEFIVDDATLKTGVESHIRFVMDYPAIASQVQKAWRNDKK</sequence>
<keyword evidence="4" id="KW-0121">Carboxypeptidase</keyword>
<dbReference type="PIRSF" id="PIRSF005962">
    <property type="entry name" value="Pept_M20D_amidohydro"/>
    <property type="match status" value="1"/>
</dbReference>
<evidence type="ECO:0000313" key="4">
    <source>
        <dbReference type="EMBL" id="AKA31644.1"/>
    </source>
</evidence>
<comment type="cofactor">
    <cofactor evidence="2">
        <name>Mn(2+)</name>
        <dbReference type="ChEBI" id="CHEBI:29035"/>
    </cofactor>
    <text evidence="2">The Mn(2+) ion enhances activity.</text>
</comment>
<protein>
    <submittedName>
        <fullName evidence="5">Amidohydrolase</fullName>
    </submittedName>
    <submittedName>
        <fullName evidence="4">Thermostable carboxypeptidase 1</fullName>
    </submittedName>
</protein>
<dbReference type="InterPro" id="IPR017439">
    <property type="entry name" value="Amidohydrolase"/>
</dbReference>
<dbReference type="NCBIfam" id="TIGR01891">
    <property type="entry name" value="amidohydrolases"/>
    <property type="match status" value="1"/>
</dbReference>
<dbReference type="PATRIC" id="fig|470.1314.peg.2676"/>
<dbReference type="PANTHER" id="PTHR11014">
    <property type="entry name" value="PEPTIDASE M20 FAMILY MEMBER"/>
    <property type="match status" value="1"/>
</dbReference>
<feature type="binding site" evidence="2">
    <location>
        <position position="216"/>
    </location>
    <ligand>
        <name>Mn(2+)</name>
        <dbReference type="ChEBI" id="CHEBI:29035"/>
        <label>2</label>
    </ligand>
</feature>
<keyword evidence="4" id="KW-0645">Protease</keyword>
<feature type="domain" description="Peptidase M20 dimerisation" evidence="3">
    <location>
        <begin position="239"/>
        <end position="335"/>
    </location>
</feature>
<evidence type="ECO:0000259" key="3">
    <source>
        <dbReference type="Pfam" id="PF07687"/>
    </source>
</evidence>
<dbReference type="InterPro" id="IPR002933">
    <property type="entry name" value="Peptidase_M20"/>
</dbReference>
<gene>
    <name evidence="4" type="ORF">ABUW_1910</name>
    <name evidence="5" type="ORF">GNY86_18160</name>
</gene>
<dbReference type="Pfam" id="PF01546">
    <property type="entry name" value="Peptidase_M20"/>
    <property type="match status" value="1"/>
</dbReference>
<keyword evidence="2" id="KW-0479">Metal-binding</keyword>
<dbReference type="AlphaFoldDB" id="A0A0D5YI82"/>
<reference evidence="4 6" key="1">
    <citation type="journal article" date="2015" name="J. Bacteriol.">
        <title>Resources for Genetic and Genomic Analysis of Emerging Pathogen Acinetobacter baumannii.</title>
        <authorList>
            <person name="Gallagher L.A."/>
            <person name="Ramage E."/>
            <person name="Weiss E.J."/>
            <person name="Radey M."/>
            <person name="Hayden H.S."/>
            <person name="Held K.G."/>
            <person name="Huse H.K."/>
            <person name="Zurawski D.V."/>
            <person name="Brittnacher M.J."/>
            <person name="Manoil C."/>
        </authorList>
    </citation>
    <scope>NUCLEOTIDE SEQUENCE [LARGE SCALE GENOMIC DNA]</scope>
    <source>
        <strain evidence="4 6">AB5075-UW</strain>
    </source>
</reference>
<dbReference type="SUPFAM" id="SSF55031">
    <property type="entry name" value="Bacterial exopeptidase dimerisation domain"/>
    <property type="match status" value="1"/>
</dbReference>
<feature type="binding site" evidence="2">
    <location>
        <position position="143"/>
    </location>
    <ligand>
        <name>Mn(2+)</name>
        <dbReference type="ChEBI" id="CHEBI:29035"/>
        <label>2</label>
    </ligand>
</feature>
<dbReference type="InterPro" id="IPR036264">
    <property type="entry name" value="Bact_exopeptidase_dim_dom"/>
</dbReference>
<dbReference type="GO" id="GO:0004180">
    <property type="term" value="F:carboxypeptidase activity"/>
    <property type="evidence" value="ECO:0007669"/>
    <property type="project" value="UniProtKB-KW"/>
</dbReference>
<evidence type="ECO:0000256" key="1">
    <source>
        <dbReference type="ARBA" id="ARBA00022801"/>
    </source>
</evidence>
<dbReference type="GO" id="GO:0046872">
    <property type="term" value="F:metal ion binding"/>
    <property type="evidence" value="ECO:0007669"/>
    <property type="project" value="UniProtKB-KW"/>
</dbReference>
<dbReference type="Gene3D" id="3.40.630.10">
    <property type="entry name" value="Zn peptidases"/>
    <property type="match status" value="1"/>
</dbReference>
<dbReference type="RefSeq" id="WP_000340497.1">
    <property type="nucleotide sequence ID" value="NZ_AP031576.1"/>
</dbReference>
<proteinExistence type="predicted"/>
<evidence type="ECO:0000313" key="7">
    <source>
        <dbReference type="Proteomes" id="UP000439424"/>
    </source>
</evidence>
<dbReference type="Gene3D" id="3.30.70.360">
    <property type="match status" value="1"/>
</dbReference>
<dbReference type="EMBL" id="WPIP01000213">
    <property type="protein sequence ID" value="MVM93461.1"/>
    <property type="molecule type" value="Genomic_DNA"/>
</dbReference>
<evidence type="ECO:0000313" key="6">
    <source>
        <dbReference type="Proteomes" id="UP000032746"/>
    </source>
</evidence>
<dbReference type="Pfam" id="PF07687">
    <property type="entry name" value="M20_dimer"/>
    <property type="match status" value="1"/>
</dbReference>
<dbReference type="OrthoDB" id="9777385at2"/>
<accession>A0A0D5YI82</accession>
<reference evidence="6" key="2">
    <citation type="submission" date="2015-03" db="EMBL/GenBank/DDBJ databases">
        <authorList>
            <person name="Gallagher L.A."/>
            <person name="Hayden H.S."/>
            <person name="Weiss E.J."/>
            <person name="Hager K.R."/>
            <person name="Ramage E."/>
            <person name="Radey M.R."/>
            <person name="Bydalek R."/>
            <person name="Manoil C."/>
            <person name="Miller S.I."/>
            <person name="Brittnacher M.J."/>
        </authorList>
    </citation>
    <scope>NUCLEOTIDE SEQUENCE [LARGE SCALE GENOMIC DNA]</scope>
    <source>
        <strain evidence="6">AB5075-UW</strain>
    </source>
</reference>